<keyword evidence="1" id="KW-0812">Transmembrane</keyword>
<proteinExistence type="predicted"/>
<dbReference type="EMBL" id="CAJNDS010002183">
    <property type="protein sequence ID" value="CAE7362680.1"/>
    <property type="molecule type" value="Genomic_DNA"/>
</dbReference>
<dbReference type="OrthoDB" id="10450336at2759"/>
<keyword evidence="3" id="KW-1185">Reference proteome</keyword>
<accession>A0A812PRN1</accession>
<gene>
    <name evidence="2" type="ORF">SNAT2548_LOCUS19566</name>
</gene>
<name>A0A812PRN1_9DINO</name>
<sequence>MARIALRVSGSLCCLLGLGFLGFAIYLQAVPCPLKTCFVVDGKTSFSYTHSYGESGNGGPEWYAPAGTSPAVFAQQLTFQNLTELGPHEHCGFIQRHGQQRFGLAHVGSFSCTCAEPCDAPPSSGYYIPPHRFVSSIPSWIWDSEREYMTHYVDAFLPFLTVVAVAGGLLLLILGACLLFCAWKHRAVGKLNAGSGCHVYQGQGEAGTRQSEHSSEA</sequence>
<organism evidence="2 3">
    <name type="scientific">Symbiodinium natans</name>
    <dbReference type="NCBI Taxonomy" id="878477"/>
    <lineage>
        <taxon>Eukaryota</taxon>
        <taxon>Sar</taxon>
        <taxon>Alveolata</taxon>
        <taxon>Dinophyceae</taxon>
        <taxon>Suessiales</taxon>
        <taxon>Symbiodiniaceae</taxon>
        <taxon>Symbiodinium</taxon>
    </lineage>
</organism>
<keyword evidence="1" id="KW-0472">Membrane</keyword>
<evidence type="ECO:0000313" key="2">
    <source>
        <dbReference type="EMBL" id="CAE7362680.1"/>
    </source>
</evidence>
<comment type="caution">
    <text evidence="2">The sequence shown here is derived from an EMBL/GenBank/DDBJ whole genome shotgun (WGS) entry which is preliminary data.</text>
</comment>
<dbReference type="Proteomes" id="UP000604046">
    <property type="component" value="Unassembled WGS sequence"/>
</dbReference>
<evidence type="ECO:0000313" key="3">
    <source>
        <dbReference type="Proteomes" id="UP000604046"/>
    </source>
</evidence>
<evidence type="ECO:0000256" key="1">
    <source>
        <dbReference type="SAM" id="Phobius"/>
    </source>
</evidence>
<dbReference type="AlphaFoldDB" id="A0A812PRN1"/>
<reference evidence="2" key="1">
    <citation type="submission" date="2021-02" db="EMBL/GenBank/DDBJ databases">
        <authorList>
            <person name="Dougan E. K."/>
            <person name="Rhodes N."/>
            <person name="Thang M."/>
            <person name="Chan C."/>
        </authorList>
    </citation>
    <scope>NUCLEOTIDE SEQUENCE</scope>
</reference>
<protein>
    <submittedName>
        <fullName evidence="2">Uncharacterized protein</fullName>
    </submittedName>
</protein>
<keyword evidence="1" id="KW-1133">Transmembrane helix</keyword>
<feature type="transmembrane region" description="Helical" evidence="1">
    <location>
        <begin position="156"/>
        <end position="183"/>
    </location>
</feature>